<dbReference type="Proteomes" id="UP001330434">
    <property type="component" value="Chromosome"/>
</dbReference>
<sequence>MKFNTILDKMTVKSLWFVMFGVSFWAPQIFAISVHQEYGKTMLSLTSEECLNLGIAAEASEDVNYVGGVDMDGNAVAPADLASNIYSKTPRFISIPIEVHLNQFLGITNPILTDFARKAEAGNVVVDLQSNQAFYNGQPLFDVPAALLEKACRDHMQSSVSSSTGEMVGW</sequence>
<dbReference type="EMBL" id="CP133270">
    <property type="protein sequence ID" value="WVX66881.1"/>
    <property type="molecule type" value="Genomic_DNA"/>
</dbReference>
<reference evidence="1 2" key="1">
    <citation type="journal article" date="2024" name="Environ. Microbiol.">
        <title>Novel evolutionary insights on the interactions of the Holosporales (Alphaproteobacteria) with eukaryotic hosts from comparative genomics.</title>
        <authorList>
            <person name="Giovannini M."/>
            <person name="Petroni G."/>
            <person name="Castelli M."/>
        </authorList>
    </citation>
    <scope>NUCLEOTIDE SEQUENCE [LARGE SCALE GENOMIC DNA]</scope>
    <source>
        <strain evidence="1 2">US_Bl 15I1</strain>
    </source>
</reference>
<keyword evidence="2" id="KW-1185">Reference proteome</keyword>
<organism evidence="1 2">
    <name type="scientific">Candidatus Bealeia paramacronuclearis</name>
    <dbReference type="NCBI Taxonomy" id="1921001"/>
    <lineage>
        <taxon>Bacteria</taxon>
        <taxon>Pseudomonadati</taxon>
        <taxon>Pseudomonadota</taxon>
        <taxon>Alphaproteobacteria</taxon>
        <taxon>Holosporales</taxon>
        <taxon>Holosporaceae</taxon>
        <taxon>Candidatus Bealeia</taxon>
    </lineage>
</organism>
<evidence type="ECO:0000313" key="2">
    <source>
        <dbReference type="Proteomes" id="UP001330434"/>
    </source>
</evidence>
<accession>A0ABZ2C3Y9</accession>
<evidence type="ECO:0000313" key="1">
    <source>
        <dbReference type="EMBL" id="WVX66881.1"/>
    </source>
</evidence>
<dbReference type="RefSeq" id="WP_331255699.1">
    <property type="nucleotide sequence ID" value="NZ_CP133270.1"/>
</dbReference>
<protein>
    <submittedName>
        <fullName evidence="1">Uncharacterized protein</fullName>
    </submittedName>
</protein>
<proteinExistence type="predicted"/>
<gene>
    <name evidence="1" type="ORF">Bealeia1_01070</name>
</gene>
<name>A0ABZ2C3Y9_9PROT</name>